<evidence type="ECO:0000313" key="2">
    <source>
        <dbReference type="Proteomes" id="UP000198211"/>
    </source>
</evidence>
<dbReference type="Proteomes" id="UP000198211">
    <property type="component" value="Unassembled WGS sequence"/>
</dbReference>
<organism evidence="1 2">
    <name type="scientific">Phytophthora megakarya</name>
    <dbReference type="NCBI Taxonomy" id="4795"/>
    <lineage>
        <taxon>Eukaryota</taxon>
        <taxon>Sar</taxon>
        <taxon>Stramenopiles</taxon>
        <taxon>Oomycota</taxon>
        <taxon>Peronosporomycetes</taxon>
        <taxon>Peronosporales</taxon>
        <taxon>Peronosporaceae</taxon>
        <taxon>Phytophthora</taxon>
    </lineage>
</organism>
<protein>
    <submittedName>
        <fullName evidence="1">Uncharacterized protein</fullName>
    </submittedName>
</protein>
<evidence type="ECO:0000313" key="1">
    <source>
        <dbReference type="EMBL" id="OWZ18749.1"/>
    </source>
</evidence>
<sequence length="78" mass="8824">MTVMNSAQRCYELRHSHNDTGAVAYAIYIRNYLPTRANADHASPIETPSRKRPSVSHIIKFGSKCTRHFAHPTKQSAK</sequence>
<reference evidence="2" key="1">
    <citation type="submission" date="2017-03" db="EMBL/GenBank/DDBJ databases">
        <title>Phytopthora megakarya and P. palmivora, two closely related causual agents of cacao black pod achieved similar genome size and gene model numbers by different mechanisms.</title>
        <authorList>
            <person name="Ali S."/>
            <person name="Shao J."/>
            <person name="Larry D.J."/>
            <person name="Kronmiller B."/>
            <person name="Shen D."/>
            <person name="Strem M.D."/>
            <person name="Melnick R.L."/>
            <person name="Guiltinan M.J."/>
            <person name="Tyler B.M."/>
            <person name="Meinhardt L.W."/>
            <person name="Bailey B.A."/>
        </authorList>
    </citation>
    <scope>NUCLEOTIDE SEQUENCE [LARGE SCALE GENOMIC DNA]</scope>
    <source>
        <strain evidence="2">zdho120</strain>
    </source>
</reference>
<dbReference type="AlphaFoldDB" id="A0A225WNS7"/>
<comment type="caution">
    <text evidence="1">The sequence shown here is derived from an EMBL/GenBank/DDBJ whole genome shotgun (WGS) entry which is preliminary data.</text>
</comment>
<keyword evidence="2" id="KW-1185">Reference proteome</keyword>
<name>A0A225WNS7_9STRA</name>
<dbReference type="EMBL" id="NBNE01000543">
    <property type="protein sequence ID" value="OWZ18749.1"/>
    <property type="molecule type" value="Genomic_DNA"/>
</dbReference>
<accession>A0A225WNS7</accession>
<proteinExistence type="predicted"/>
<gene>
    <name evidence="1" type="ORF">PHMEG_0007116</name>
</gene>